<keyword evidence="2" id="KW-0472">Membrane</keyword>
<evidence type="ECO:0000256" key="3">
    <source>
        <dbReference type="SAM" id="SignalP"/>
    </source>
</evidence>
<keyword evidence="2" id="KW-0812">Transmembrane</keyword>
<evidence type="ECO:0000256" key="2">
    <source>
        <dbReference type="SAM" id="Phobius"/>
    </source>
</evidence>
<dbReference type="Proteomes" id="UP000664628">
    <property type="component" value="Unassembled WGS sequence"/>
</dbReference>
<feature type="region of interest" description="Disordered" evidence="1">
    <location>
        <begin position="335"/>
        <end position="377"/>
    </location>
</feature>
<accession>A0ABS3JKB1</accession>
<organism evidence="4 5">
    <name type="scientific">Fibrella forsythiae</name>
    <dbReference type="NCBI Taxonomy" id="2817061"/>
    <lineage>
        <taxon>Bacteria</taxon>
        <taxon>Pseudomonadati</taxon>
        <taxon>Bacteroidota</taxon>
        <taxon>Cytophagia</taxon>
        <taxon>Cytophagales</taxon>
        <taxon>Spirosomataceae</taxon>
        <taxon>Fibrella</taxon>
    </lineage>
</organism>
<dbReference type="RefSeq" id="WP_207330388.1">
    <property type="nucleotide sequence ID" value="NZ_JAFMYW010000005.1"/>
</dbReference>
<proteinExistence type="predicted"/>
<comment type="caution">
    <text evidence="4">The sequence shown here is derived from an EMBL/GenBank/DDBJ whole genome shotgun (WGS) entry which is preliminary data.</text>
</comment>
<reference evidence="4 5" key="1">
    <citation type="submission" date="2021-03" db="EMBL/GenBank/DDBJ databases">
        <title>Fibrella sp. HMF5405 genome sequencing and assembly.</title>
        <authorList>
            <person name="Kang H."/>
            <person name="Kim H."/>
            <person name="Bae S."/>
            <person name="Joh K."/>
        </authorList>
    </citation>
    <scope>NUCLEOTIDE SEQUENCE [LARGE SCALE GENOMIC DNA]</scope>
    <source>
        <strain evidence="4 5">HMF5405</strain>
    </source>
</reference>
<dbReference type="EMBL" id="JAFMYW010000005">
    <property type="protein sequence ID" value="MBO0950438.1"/>
    <property type="molecule type" value="Genomic_DNA"/>
</dbReference>
<evidence type="ECO:0000256" key="1">
    <source>
        <dbReference type="SAM" id="MobiDB-lite"/>
    </source>
</evidence>
<feature type="signal peptide" evidence="3">
    <location>
        <begin position="1"/>
        <end position="25"/>
    </location>
</feature>
<keyword evidence="3" id="KW-0732">Signal</keyword>
<feature type="chain" id="PRO_5046427046" evidence="3">
    <location>
        <begin position="26"/>
        <end position="584"/>
    </location>
</feature>
<feature type="transmembrane region" description="Helical" evidence="2">
    <location>
        <begin position="552"/>
        <end position="575"/>
    </location>
</feature>
<keyword evidence="5" id="KW-1185">Reference proteome</keyword>
<sequence length="584" mass="64445">MTSARPLLFWLLISQCLLITASVWAQGQQAPTLRDLNEIKRLARLRVQDELPKRISTLLMDINTEAENRDLILNSYTLNDQNQQLFVSDNIIVEDDTNPDYISFDSAPDLGKTLSQYLNNLLSFVSKNADFNTFSFVVTNVRLTDPIIDSPTSAHISIHYESILKGKSLAQKTAGRSYQRVKRVATLQATRVNRKWEVLISQILFERPGANTPQTAAVVIAPAPPAVAETPPQAVDIREPLKIYRQPDYEFNVTVRSNKKALDVVKSESPRVPLGQYHNTGDGTYVLAGNSIRFDERDRDKFTYKNRDRDIMGFALLQPPKPKADTTRAIATHQRPPVVTPGNLPPNDDQHTRKANDVPGSTIISKKGAPETPKTITPVAEKPTAKPVVEVPKPVVEPDKPVVEPPKTVAVIPKPVDLPALPVPDKQAAKPSAPTPVLANVPKPVEKEKLPKPIVQKPAAMSVSPDLKKTLTNEQRRIAAGMRLRGWMQVVGGLAALGGSYVMYSGIKKDYDVYSQKVNALNADYNLYRDLSRRDVPPPPEPMSLTAYGAPVIYGVYGGGVVGLGLTVNGIRTLLRIRQVTKKK</sequence>
<keyword evidence="2" id="KW-1133">Transmembrane helix</keyword>
<evidence type="ECO:0000313" key="4">
    <source>
        <dbReference type="EMBL" id="MBO0950438.1"/>
    </source>
</evidence>
<gene>
    <name evidence="4" type="ORF">J2I46_17715</name>
</gene>
<evidence type="ECO:0000313" key="5">
    <source>
        <dbReference type="Proteomes" id="UP000664628"/>
    </source>
</evidence>
<name>A0ABS3JKB1_9BACT</name>
<protein>
    <submittedName>
        <fullName evidence="4">Uncharacterized protein</fullName>
    </submittedName>
</protein>